<evidence type="ECO:0000256" key="2">
    <source>
        <dbReference type="ARBA" id="ARBA00022741"/>
    </source>
</evidence>
<dbReference type="InterPro" id="IPR011545">
    <property type="entry name" value="DEAD/DEAH_box_helicase_dom"/>
</dbReference>
<dbReference type="GO" id="GO:0003677">
    <property type="term" value="F:DNA binding"/>
    <property type="evidence" value="ECO:0007669"/>
    <property type="project" value="UniProtKB-KW"/>
</dbReference>
<keyword evidence="5" id="KW-0413">Isomerase</keyword>
<dbReference type="CDD" id="cd17920">
    <property type="entry name" value="DEXHc_RecQ"/>
    <property type="match status" value="1"/>
</dbReference>
<protein>
    <recommendedName>
        <fullName evidence="7">DNA 3'-5' helicase</fullName>
        <ecNumber evidence="7">5.6.2.4</ecNumber>
    </recommendedName>
</protein>
<dbReference type="EC" id="5.6.2.4" evidence="7"/>
<comment type="caution">
    <text evidence="10">The sequence shown here is derived from an EMBL/GenBank/DDBJ whole genome shotgun (WGS) entry which is preliminary data.</text>
</comment>
<accession>A0A844BLI3</accession>
<gene>
    <name evidence="10" type="ORF">GIY11_12120</name>
</gene>
<dbReference type="PROSITE" id="PS51194">
    <property type="entry name" value="HELICASE_CTER"/>
    <property type="match status" value="1"/>
</dbReference>
<dbReference type="GO" id="GO:0005737">
    <property type="term" value="C:cytoplasm"/>
    <property type="evidence" value="ECO:0007669"/>
    <property type="project" value="TreeGrafter"/>
</dbReference>
<evidence type="ECO:0000313" key="10">
    <source>
        <dbReference type="EMBL" id="MRI82750.1"/>
    </source>
</evidence>
<keyword evidence="10" id="KW-0347">Helicase</keyword>
<dbReference type="SUPFAM" id="SSF52540">
    <property type="entry name" value="P-loop containing nucleoside triphosphate hydrolases"/>
    <property type="match status" value="1"/>
</dbReference>
<keyword evidence="3" id="KW-0067">ATP-binding</keyword>
<dbReference type="PANTHER" id="PTHR13710">
    <property type="entry name" value="DNA HELICASE RECQ FAMILY MEMBER"/>
    <property type="match status" value="1"/>
</dbReference>
<evidence type="ECO:0000256" key="3">
    <source>
        <dbReference type="ARBA" id="ARBA00022840"/>
    </source>
</evidence>
<comment type="similarity">
    <text evidence="1">Belongs to the helicase family. RecQ subfamily.</text>
</comment>
<evidence type="ECO:0000256" key="7">
    <source>
        <dbReference type="ARBA" id="ARBA00034808"/>
    </source>
</evidence>
<dbReference type="PANTHER" id="PTHR13710:SF105">
    <property type="entry name" value="ATP-DEPENDENT DNA HELICASE Q1"/>
    <property type="match status" value="1"/>
</dbReference>
<evidence type="ECO:0000256" key="6">
    <source>
        <dbReference type="ARBA" id="ARBA00034617"/>
    </source>
</evidence>
<dbReference type="AlphaFoldDB" id="A0A844BLI3"/>
<dbReference type="GO" id="GO:0006281">
    <property type="term" value="P:DNA repair"/>
    <property type="evidence" value="ECO:0007669"/>
    <property type="project" value="TreeGrafter"/>
</dbReference>
<dbReference type="GO" id="GO:0005694">
    <property type="term" value="C:chromosome"/>
    <property type="evidence" value="ECO:0007669"/>
    <property type="project" value="TreeGrafter"/>
</dbReference>
<comment type="catalytic activity">
    <reaction evidence="6">
        <text>Couples ATP hydrolysis with the unwinding of duplex DNA by translocating in the 3'-5' direction.</text>
        <dbReference type="EC" id="5.6.2.4"/>
    </reaction>
</comment>
<dbReference type="GO" id="GO:0043138">
    <property type="term" value="F:3'-5' DNA helicase activity"/>
    <property type="evidence" value="ECO:0007669"/>
    <property type="project" value="UniProtKB-EC"/>
</dbReference>
<dbReference type="Pfam" id="PF00270">
    <property type="entry name" value="DEAD"/>
    <property type="match status" value="1"/>
</dbReference>
<reference evidence="10 11" key="1">
    <citation type="submission" date="2019-11" db="EMBL/GenBank/DDBJ databases">
        <title>Characterisation of Fundicoccus ignavus gen. nov. sp. nov., a novel genus of the family Aerococcaceae isolated from bulk tank milk.</title>
        <authorList>
            <person name="Siebert A."/>
            <person name="Huptas C."/>
            <person name="Wenning M."/>
            <person name="Scherer S."/>
            <person name="Doll E.V."/>
        </authorList>
    </citation>
    <scope>NUCLEOTIDE SEQUENCE [LARGE SCALE GENOMIC DNA]</scope>
    <source>
        <strain evidence="10 11">DSM 109653</strain>
    </source>
</reference>
<dbReference type="GO" id="GO:0006310">
    <property type="term" value="P:DNA recombination"/>
    <property type="evidence" value="ECO:0007669"/>
    <property type="project" value="TreeGrafter"/>
</dbReference>
<evidence type="ECO:0000256" key="4">
    <source>
        <dbReference type="ARBA" id="ARBA00023125"/>
    </source>
</evidence>
<dbReference type="Pfam" id="PF00271">
    <property type="entry name" value="Helicase_C"/>
    <property type="match status" value="1"/>
</dbReference>
<dbReference type="InterPro" id="IPR027417">
    <property type="entry name" value="P-loop_NTPase"/>
</dbReference>
<dbReference type="SMART" id="SM00490">
    <property type="entry name" value="HELICc"/>
    <property type="match status" value="1"/>
</dbReference>
<organism evidence="10 11">
    <name type="scientific">Fundicoccus ignavus</name>
    <dbReference type="NCBI Taxonomy" id="2664442"/>
    <lineage>
        <taxon>Bacteria</taxon>
        <taxon>Bacillati</taxon>
        <taxon>Bacillota</taxon>
        <taxon>Bacilli</taxon>
        <taxon>Lactobacillales</taxon>
        <taxon>Aerococcaceae</taxon>
        <taxon>Fundicoccus</taxon>
    </lineage>
</organism>
<evidence type="ECO:0000259" key="9">
    <source>
        <dbReference type="PROSITE" id="PS51194"/>
    </source>
</evidence>
<sequence length="884" mass="103360">MTKLAELPNNYLERIEILQALLKESTKIYFTKKTIESAVIKNLSKYTDILKEYWGYPSFRDLTMYRDVRDPQKKLIQISQAQIINDIVEQTALALNNKPYRDVYITSATGSGKSVMFQVPSLYLSREFSAENPLTLIISPLIGLMNDQVDSMRAKGIDTARTIHSNVAPFERDKIINEISNGQVNMLYLSPETLQSRSDIKLLIGERRIGLVIIDEAHIVTTWGKSFRADYWYLGIYLQKLRKKYRFPIVTFTATAIYGGKEDMYLETRDSLNMINPISYFGNVKREDIFMCISSSDEKTEDYSREYLRTKQQLTLIHLEKAFRNKQKSLVYFPTVKLLNQFNSFLKLNHSEIAAVTGIYNGQLQKEEKDEVLTSFKNGELRFVLATKAFGMGIDIPDITNVYHYAPSGSVTDYIQEIGRVAREKDQVEFGFAWLDFLSRDFTEVKRLHGMGKITRDHLLAVMNKIINLYHEKGNNRNLVVSAVDFKHIFREDDHNDDRNLDNKLKTALLLIEKDFESPNNIGFPPFAARPRSVFGRDSILVNQETEQKLLSSPIRPYLKLKHYLENSHYKAIYTVNLSELWEDHYKNISFPQFKFMLFTPEERTKLKHSNYFDDFVYATGISITKLEDKRINDVLSQLSLYVRFFEEFVADKKRTGSYFSLNELGYYLQDKMHLSDIFKARSVAQAFINTCFEYQKVKNYKFIKERPSLKGSMYVLNNNYDIFINFIKDTFNNFFRNKTTYFENQDEFIKYYHRTKKNNYFDLDIIPLGLAEAIGLINYNVENGNNPQIYIRINAISPMESAIKKNKFYKNRLLNDVHMKHYISVEMLTYLFKYQAEGNTQSEKVKNYTKFFWETIEDYFLGTVPAPVEEALAKQSFNKNSAD</sequence>
<dbReference type="InterPro" id="IPR014001">
    <property type="entry name" value="Helicase_ATP-bd"/>
</dbReference>
<evidence type="ECO:0000256" key="5">
    <source>
        <dbReference type="ARBA" id="ARBA00023235"/>
    </source>
</evidence>
<name>A0A844BLI3_9LACT</name>
<dbReference type="PROSITE" id="PS51192">
    <property type="entry name" value="HELICASE_ATP_BIND_1"/>
    <property type="match status" value="1"/>
</dbReference>
<feature type="domain" description="Helicase ATP-binding" evidence="8">
    <location>
        <begin position="94"/>
        <end position="274"/>
    </location>
</feature>
<proteinExistence type="inferred from homology"/>
<dbReference type="SMART" id="SM00487">
    <property type="entry name" value="DEXDc"/>
    <property type="match status" value="1"/>
</dbReference>
<dbReference type="GO" id="GO:0005524">
    <property type="term" value="F:ATP binding"/>
    <property type="evidence" value="ECO:0007669"/>
    <property type="project" value="UniProtKB-KW"/>
</dbReference>
<evidence type="ECO:0000256" key="1">
    <source>
        <dbReference type="ARBA" id="ARBA00005446"/>
    </source>
</evidence>
<keyword evidence="2" id="KW-0547">Nucleotide-binding</keyword>
<dbReference type="Proteomes" id="UP000469870">
    <property type="component" value="Unassembled WGS sequence"/>
</dbReference>
<evidence type="ECO:0000259" key="8">
    <source>
        <dbReference type="PROSITE" id="PS51192"/>
    </source>
</evidence>
<dbReference type="EMBL" id="WJQR01000021">
    <property type="protein sequence ID" value="MRI82750.1"/>
    <property type="molecule type" value="Genomic_DNA"/>
</dbReference>
<evidence type="ECO:0000313" key="11">
    <source>
        <dbReference type="Proteomes" id="UP000469870"/>
    </source>
</evidence>
<dbReference type="GO" id="GO:0009378">
    <property type="term" value="F:four-way junction helicase activity"/>
    <property type="evidence" value="ECO:0007669"/>
    <property type="project" value="TreeGrafter"/>
</dbReference>
<keyword evidence="4" id="KW-0238">DNA-binding</keyword>
<dbReference type="InterPro" id="IPR001650">
    <property type="entry name" value="Helicase_C-like"/>
</dbReference>
<keyword evidence="10" id="KW-0378">Hydrolase</keyword>
<feature type="domain" description="Helicase C-terminal" evidence="9">
    <location>
        <begin position="318"/>
        <end position="470"/>
    </location>
</feature>
<dbReference type="Gene3D" id="3.40.50.300">
    <property type="entry name" value="P-loop containing nucleotide triphosphate hydrolases"/>
    <property type="match status" value="2"/>
</dbReference>